<evidence type="ECO:0000256" key="6">
    <source>
        <dbReference type="SAM" id="Phobius"/>
    </source>
</evidence>
<comment type="caution">
    <text evidence="8">The sequence shown here is derived from an EMBL/GenBank/DDBJ whole genome shotgun (WGS) entry which is preliminary data.</text>
</comment>
<evidence type="ECO:0000256" key="3">
    <source>
        <dbReference type="ARBA" id="ARBA00022692"/>
    </source>
</evidence>
<feature type="transmembrane region" description="Helical" evidence="6">
    <location>
        <begin position="357"/>
        <end position="375"/>
    </location>
</feature>
<keyword evidence="4 6" id="KW-1133">Transmembrane helix</keyword>
<feature type="transmembrane region" description="Helical" evidence="6">
    <location>
        <begin position="105"/>
        <end position="124"/>
    </location>
</feature>
<evidence type="ECO:0000256" key="4">
    <source>
        <dbReference type="ARBA" id="ARBA00022989"/>
    </source>
</evidence>
<comment type="subcellular location">
    <subcellularLocation>
        <location evidence="1">Membrane</location>
        <topology evidence="1">Multi-pass membrane protein</topology>
    </subcellularLocation>
</comment>
<dbReference type="SUPFAM" id="SSF103481">
    <property type="entry name" value="Multidrug resistance efflux transporter EmrE"/>
    <property type="match status" value="2"/>
</dbReference>
<dbReference type="AlphaFoldDB" id="A0A372EMX0"/>
<dbReference type="PANTHER" id="PTHR32322">
    <property type="entry name" value="INNER MEMBRANE TRANSPORTER"/>
    <property type="match status" value="1"/>
</dbReference>
<feature type="transmembrane region" description="Helical" evidence="6">
    <location>
        <begin position="289"/>
        <end position="313"/>
    </location>
</feature>
<feature type="transmembrane region" description="Helical" evidence="6">
    <location>
        <begin position="233"/>
        <end position="253"/>
    </location>
</feature>
<feature type="transmembrane region" description="Helical" evidence="6">
    <location>
        <begin position="208"/>
        <end position="226"/>
    </location>
</feature>
<keyword evidence="9" id="KW-1185">Reference proteome</keyword>
<organism evidence="8 9">
    <name type="scientific">Hydrogenophaga borbori</name>
    <dbReference type="NCBI Taxonomy" id="2294117"/>
    <lineage>
        <taxon>Bacteria</taxon>
        <taxon>Pseudomonadati</taxon>
        <taxon>Pseudomonadota</taxon>
        <taxon>Betaproteobacteria</taxon>
        <taxon>Burkholderiales</taxon>
        <taxon>Comamonadaceae</taxon>
        <taxon>Hydrogenophaga</taxon>
    </lineage>
</organism>
<dbReference type="Proteomes" id="UP000261931">
    <property type="component" value="Unassembled WGS sequence"/>
</dbReference>
<dbReference type="PANTHER" id="PTHR32322:SF2">
    <property type="entry name" value="EAMA DOMAIN-CONTAINING PROTEIN"/>
    <property type="match status" value="1"/>
</dbReference>
<proteinExistence type="inferred from homology"/>
<dbReference type="InterPro" id="IPR037185">
    <property type="entry name" value="EmrE-like"/>
</dbReference>
<dbReference type="GO" id="GO:0016020">
    <property type="term" value="C:membrane"/>
    <property type="evidence" value="ECO:0007669"/>
    <property type="project" value="UniProtKB-SubCell"/>
</dbReference>
<dbReference type="InterPro" id="IPR000620">
    <property type="entry name" value="EamA_dom"/>
</dbReference>
<evidence type="ECO:0000259" key="7">
    <source>
        <dbReference type="Pfam" id="PF00892"/>
    </source>
</evidence>
<feature type="transmembrane region" description="Helical" evidence="6">
    <location>
        <begin position="144"/>
        <end position="162"/>
    </location>
</feature>
<dbReference type="Gene3D" id="1.10.3730.20">
    <property type="match status" value="1"/>
</dbReference>
<reference evidence="8 9" key="1">
    <citation type="submission" date="2018-08" db="EMBL/GenBank/DDBJ databases">
        <title>Hydrogenophaga sp. LA-38 isolated from sludge.</title>
        <authorList>
            <person name="Im W.-T."/>
        </authorList>
    </citation>
    <scope>NUCLEOTIDE SEQUENCE [LARGE SCALE GENOMIC DNA]</scope>
    <source>
        <strain evidence="8 9">LA-38</strain>
    </source>
</reference>
<accession>A0A372EMX0</accession>
<evidence type="ECO:0000313" key="8">
    <source>
        <dbReference type="EMBL" id="RFP81014.1"/>
    </source>
</evidence>
<evidence type="ECO:0000313" key="9">
    <source>
        <dbReference type="Proteomes" id="UP000261931"/>
    </source>
</evidence>
<feature type="transmembrane region" description="Helical" evidence="6">
    <location>
        <begin position="259"/>
        <end position="277"/>
    </location>
</feature>
<dbReference type="EMBL" id="QVLS01000002">
    <property type="protein sequence ID" value="RFP81014.1"/>
    <property type="molecule type" value="Genomic_DNA"/>
</dbReference>
<evidence type="ECO:0000256" key="5">
    <source>
        <dbReference type="ARBA" id="ARBA00023136"/>
    </source>
</evidence>
<feature type="transmembrane region" description="Helical" evidence="6">
    <location>
        <begin position="381"/>
        <end position="398"/>
    </location>
</feature>
<feature type="domain" description="EamA" evidence="7">
    <location>
        <begin position="114"/>
        <end position="248"/>
    </location>
</feature>
<sequence>MGSTWVCSQDTGRWWSSVRRPACGPPSTFCRFRNTASRCISSLARSSPVIAATRPFNTSTRCWRRVVCPFVCLLPTAFRTSPARTSVSRPAPPARSFSTSPCRALPVDAVHAGLLALAAALLFSSKSVLIKLAYAAGGNAEALLALRMLIALPIYLSVWLVARLRGSVRPVSRSALVTSGGIGVLGYAVSSYLDMKGLEYVSAPVERLILFTYPFFVAVMGAGWFGHRLQRRALAGLFVSYAGLALVLFEGLAGTTATVGAIGVVLVFGSAWTYALFQLLASTAVRGVGAVAFTCISMSAAALCTIAACGIAQPTDGWFAHTDVLVYAGLLAVLGTVLPSFLLSAALKTLSPQAHSAIGAVGPVFTILLSMAILGDSMGPLAMLGSVFVVAGATWFVSKDSGA</sequence>
<evidence type="ECO:0000256" key="2">
    <source>
        <dbReference type="ARBA" id="ARBA00007362"/>
    </source>
</evidence>
<comment type="similarity">
    <text evidence="2">Belongs to the EamA transporter family.</text>
</comment>
<gene>
    <name evidence="8" type="ORF">DY262_04335</name>
</gene>
<feature type="transmembrane region" description="Helical" evidence="6">
    <location>
        <begin position="174"/>
        <end position="193"/>
    </location>
</feature>
<name>A0A372EMX0_9BURK</name>
<dbReference type="Pfam" id="PF00892">
    <property type="entry name" value="EamA"/>
    <property type="match status" value="2"/>
</dbReference>
<keyword evidence="3 6" id="KW-0812">Transmembrane</keyword>
<feature type="transmembrane region" description="Helical" evidence="6">
    <location>
        <begin position="325"/>
        <end position="345"/>
    </location>
</feature>
<feature type="domain" description="EamA" evidence="7">
    <location>
        <begin position="262"/>
        <end position="396"/>
    </location>
</feature>
<dbReference type="InterPro" id="IPR050638">
    <property type="entry name" value="AA-Vitamin_Transporters"/>
</dbReference>
<evidence type="ECO:0000256" key="1">
    <source>
        <dbReference type="ARBA" id="ARBA00004141"/>
    </source>
</evidence>
<keyword evidence="5 6" id="KW-0472">Membrane</keyword>
<protein>
    <submittedName>
        <fullName evidence="8">DMT family transporter</fullName>
    </submittedName>
</protein>